<keyword evidence="5 6" id="KW-0961">Cell wall biogenesis/degradation</keyword>
<sequence>MKDTTKKNKNQQPFRSEARRRKVEAAKKRAMEKQKQAQQHAGENPEIEKQIDSAMEKIIQETIGEEISKEEAVREAVSAKEEAGKEENENVNQENVKQEEISKEEVSKEEVPVEKEEQEESVLKEEEYVKEEPYSEEPSSEEAVASAIAVEPIPVTAEQIVDSEISDETGNAKKKLKPSMIAGAAAAILVVGYAAGALYYTNHLFAGSKINGMDCANMTEKKADAALKKQVESYEIELDFRNNESRTISGSDIGYQYIGSGDVKDVMKKQNPLLWVSGLFSKKNYNVEIDANFDKTALKAQLDGLDCLQEANMEAPADAQIAFVDNQFVIQDETQGTTIDEGTLLTALEEAVCTSQTKLSVEKTGAYAKPSVTKDDETLIHQKDIWNSCATATITYTFGDEQEVLDGMQIKDWLSYDEEGNYVENKEAVMAHIKEYVLDLATRRNTMGRDRTITSTMTGEPVTVSGGSYGFRIDQSEEAEQIYENIVNHDVVTREPAYASRAAIYGMTGDDIGNTYVEVDLGNQHLWYYKEGTLIMDTDFVSGTYTVSDRRTPSGTYSLMYKQKDQVLRGTRRADGTYEYESPVKYWMPFNGGIGFHDASWRYSFGGSIFMYSGSHGCVNLPSSMASELYENIEAGCPILCFY</sequence>
<dbReference type="Gene3D" id="2.40.440.10">
    <property type="entry name" value="L,D-transpeptidase catalytic domain-like"/>
    <property type="match status" value="1"/>
</dbReference>
<organism evidence="10 11">
    <name type="scientific">Blautia stercoris</name>
    <dbReference type="NCBI Taxonomy" id="871664"/>
    <lineage>
        <taxon>Bacteria</taxon>
        <taxon>Bacillati</taxon>
        <taxon>Bacillota</taxon>
        <taxon>Clostridia</taxon>
        <taxon>Lachnospirales</taxon>
        <taxon>Lachnospiraceae</taxon>
        <taxon>Blautia</taxon>
    </lineage>
</organism>
<dbReference type="SUPFAM" id="SSF143985">
    <property type="entry name" value="L,D-transpeptidase pre-catalytic domain-like"/>
    <property type="match status" value="1"/>
</dbReference>
<dbReference type="EMBL" id="JACRTP010000002">
    <property type="protein sequence ID" value="MBC8627956.1"/>
    <property type="molecule type" value="Genomic_DNA"/>
</dbReference>
<evidence type="ECO:0000256" key="8">
    <source>
        <dbReference type="SAM" id="Phobius"/>
    </source>
</evidence>
<dbReference type="Gene3D" id="3.10.20.800">
    <property type="match status" value="1"/>
</dbReference>
<keyword evidence="11" id="KW-1185">Reference proteome</keyword>
<evidence type="ECO:0000313" key="10">
    <source>
        <dbReference type="EMBL" id="MBC8627956.1"/>
    </source>
</evidence>
<feature type="active site" description="Nucleophile" evidence="6">
    <location>
        <position position="618"/>
    </location>
</feature>
<comment type="caution">
    <text evidence="10">The sequence shown here is derived from an EMBL/GenBank/DDBJ whole genome shotgun (WGS) entry which is preliminary data.</text>
</comment>
<dbReference type="InterPro" id="IPR050979">
    <property type="entry name" value="LD-transpeptidase"/>
</dbReference>
<comment type="pathway">
    <text evidence="1 6">Cell wall biogenesis; peptidoglycan biosynthesis.</text>
</comment>
<protein>
    <submittedName>
        <fullName evidence="10">L,D-transpeptidase family protein</fullName>
    </submittedName>
</protein>
<evidence type="ECO:0000256" key="7">
    <source>
        <dbReference type="SAM" id="MobiDB-lite"/>
    </source>
</evidence>
<dbReference type="RefSeq" id="WP_187558347.1">
    <property type="nucleotide sequence ID" value="NZ_JACRTP010000002.1"/>
</dbReference>
<feature type="compositionally biased region" description="Basic and acidic residues" evidence="7">
    <location>
        <begin position="23"/>
        <end position="35"/>
    </location>
</feature>
<dbReference type="InterPro" id="IPR038063">
    <property type="entry name" value="Transpep_catalytic_dom"/>
</dbReference>
<feature type="active site" description="Proton donor/acceptor" evidence="6">
    <location>
        <position position="597"/>
    </location>
</feature>
<feature type="region of interest" description="Disordered" evidence="7">
    <location>
        <begin position="1"/>
        <end position="49"/>
    </location>
</feature>
<evidence type="ECO:0000256" key="5">
    <source>
        <dbReference type="ARBA" id="ARBA00023316"/>
    </source>
</evidence>
<dbReference type="CDD" id="cd16913">
    <property type="entry name" value="YkuD_like"/>
    <property type="match status" value="1"/>
</dbReference>
<evidence type="ECO:0000256" key="3">
    <source>
        <dbReference type="ARBA" id="ARBA00022960"/>
    </source>
</evidence>
<reference evidence="10 11" key="1">
    <citation type="submission" date="2020-08" db="EMBL/GenBank/DDBJ databases">
        <title>Genome public.</title>
        <authorList>
            <person name="Liu C."/>
            <person name="Sun Q."/>
        </authorList>
    </citation>
    <scope>NUCLEOTIDE SEQUENCE [LARGE SCALE GENOMIC DNA]</scope>
    <source>
        <strain evidence="10 11">3_YM_SP_D4_24.mj</strain>
    </source>
</reference>
<keyword evidence="4 6" id="KW-0573">Peptidoglycan synthesis</keyword>
<evidence type="ECO:0000256" key="2">
    <source>
        <dbReference type="ARBA" id="ARBA00022679"/>
    </source>
</evidence>
<feature type="transmembrane region" description="Helical" evidence="8">
    <location>
        <begin position="180"/>
        <end position="200"/>
    </location>
</feature>
<dbReference type="InterPro" id="IPR005490">
    <property type="entry name" value="LD_TPept_cat_dom"/>
</dbReference>
<proteinExistence type="predicted"/>
<dbReference type="SUPFAM" id="SSF141523">
    <property type="entry name" value="L,D-transpeptidase catalytic domain-like"/>
    <property type="match status" value="1"/>
</dbReference>
<keyword evidence="3 6" id="KW-0133">Cell shape</keyword>
<dbReference type="PROSITE" id="PS52029">
    <property type="entry name" value="LD_TPASE"/>
    <property type="match status" value="1"/>
</dbReference>
<feature type="domain" description="L,D-TPase catalytic" evidence="9">
    <location>
        <begin position="515"/>
        <end position="642"/>
    </location>
</feature>
<evidence type="ECO:0000259" key="9">
    <source>
        <dbReference type="PROSITE" id="PS52029"/>
    </source>
</evidence>
<evidence type="ECO:0000256" key="1">
    <source>
        <dbReference type="ARBA" id="ARBA00004752"/>
    </source>
</evidence>
<feature type="region of interest" description="Disordered" evidence="7">
    <location>
        <begin position="69"/>
        <end position="142"/>
    </location>
</feature>
<gene>
    <name evidence="10" type="ORF">H8712_04910</name>
</gene>
<feature type="compositionally biased region" description="Basic and acidic residues" evidence="7">
    <location>
        <begin position="69"/>
        <end position="88"/>
    </location>
</feature>
<dbReference type="Pfam" id="PF03734">
    <property type="entry name" value="YkuD"/>
    <property type="match status" value="1"/>
</dbReference>
<keyword evidence="8" id="KW-0812">Transmembrane</keyword>
<keyword evidence="8" id="KW-1133">Transmembrane helix</keyword>
<name>A0ABR7P962_9FIRM</name>
<evidence type="ECO:0000313" key="11">
    <source>
        <dbReference type="Proteomes" id="UP000661649"/>
    </source>
</evidence>
<keyword evidence="2" id="KW-0808">Transferase</keyword>
<dbReference type="InterPro" id="IPR022029">
    <property type="entry name" value="YoaR-like_PG-bd"/>
</dbReference>
<dbReference type="Pfam" id="PF12229">
    <property type="entry name" value="PG_binding_4"/>
    <property type="match status" value="1"/>
</dbReference>
<dbReference type="InterPro" id="IPR038054">
    <property type="entry name" value="LD_TPept-like_central_sf"/>
</dbReference>
<dbReference type="PANTHER" id="PTHR30582">
    <property type="entry name" value="L,D-TRANSPEPTIDASE"/>
    <property type="match status" value="1"/>
</dbReference>
<feature type="compositionally biased region" description="Basic and acidic residues" evidence="7">
    <location>
        <begin position="96"/>
        <end position="133"/>
    </location>
</feature>
<dbReference type="PANTHER" id="PTHR30582:SF33">
    <property type="entry name" value="EXPORTED PROTEIN"/>
    <property type="match status" value="1"/>
</dbReference>
<evidence type="ECO:0000256" key="4">
    <source>
        <dbReference type="ARBA" id="ARBA00022984"/>
    </source>
</evidence>
<accession>A0ABR7P962</accession>
<evidence type="ECO:0000256" key="6">
    <source>
        <dbReference type="PROSITE-ProRule" id="PRU01373"/>
    </source>
</evidence>
<dbReference type="Proteomes" id="UP000661649">
    <property type="component" value="Unassembled WGS sequence"/>
</dbReference>
<keyword evidence="8" id="KW-0472">Membrane</keyword>